<protein>
    <submittedName>
        <fullName evidence="1">Uncharacterized protein</fullName>
    </submittedName>
</protein>
<gene>
    <name evidence="1" type="ORF">FIBSPDRAFT_1039515</name>
</gene>
<accession>A0A166RKI2</accession>
<name>A0A166RKI2_9AGAM</name>
<proteinExistence type="predicted"/>
<dbReference type="EMBL" id="KV417503">
    <property type="protein sequence ID" value="KZP28373.1"/>
    <property type="molecule type" value="Genomic_DNA"/>
</dbReference>
<dbReference type="AlphaFoldDB" id="A0A166RKI2"/>
<evidence type="ECO:0000313" key="1">
    <source>
        <dbReference type="EMBL" id="KZP28373.1"/>
    </source>
</evidence>
<organism evidence="1">
    <name type="scientific">Athelia psychrophila</name>
    <dbReference type="NCBI Taxonomy" id="1759441"/>
    <lineage>
        <taxon>Eukaryota</taxon>
        <taxon>Fungi</taxon>
        <taxon>Dikarya</taxon>
        <taxon>Basidiomycota</taxon>
        <taxon>Agaricomycotina</taxon>
        <taxon>Agaricomycetes</taxon>
        <taxon>Agaricomycetidae</taxon>
        <taxon>Atheliales</taxon>
        <taxon>Atheliaceae</taxon>
        <taxon>Athelia</taxon>
    </lineage>
</organism>
<sequence length="168" mass="18301">MSTNVNPTTVTLRIMSACSSFEERTIALNCHFPVNIGASGYQESSISTFSSASAENALFDEADSTALHATMFPMAGRLTCITTLCITTLNGEKPKGIETLRVNDVIARVWRPIDIHYVLIGVEIVTSIEVFKIVQYNTPGLWQAARIQGNLLDSPKTLKKLPPSLPST</sequence>
<reference evidence="1" key="1">
    <citation type="journal article" date="2016" name="Mol. Biol. Evol.">
        <title>Comparative Genomics of Early-Diverging Mushroom-Forming Fungi Provides Insights into the Origins of Lignocellulose Decay Capabilities.</title>
        <authorList>
            <person name="Nagy L.G."/>
            <person name="Riley R."/>
            <person name="Tritt A."/>
            <person name="Adam C."/>
            <person name="Daum C."/>
            <person name="Floudas D."/>
            <person name="Sun H."/>
            <person name="Yadav J.S."/>
            <person name="Pangilinan J."/>
            <person name="Larsson K.H."/>
            <person name="Matsuura K."/>
            <person name="Barry K."/>
            <person name="Labutti K."/>
            <person name="Kuo R."/>
            <person name="Ohm R.A."/>
            <person name="Bhattacharya S.S."/>
            <person name="Shirouzu T."/>
            <person name="Yoshinaga Y."/>
            <person name="Martin F.M."/>
            <person name="Grigoriev I.V."/>
            <person name="Hibbett D.S."/>
        </authorList>
    </citation>
    <scope>NUCLEOTIDE SEQUENCE [LARGE SCALE GENOMIC DNA]</scope>
    <source>
        <strain evidence="1">CBS 109695</strain>
    </source>
</reference>